<keyword evidence="3" id="KW-1185">Reference proteome</keyword>
<name>A0A1H8Q6R6_9PSEU</name>
<evidence type="ECO:0000313" key="3">
    <source>
        <dbReference type="Proteomes" id="UP000198582"/>
    </source>
</evidence>
<feature type="transmembrane region" description="Helical" evidence="1">
    <location>
        <begin position="72"/>
        <end position="94"/>
    </location>
</feature>
<reference evidence="2 3" key="1">
    <citation type="submission" date="2016-10" db="EMBL/GenBank/DDBJ databases">
        <authorList>
            <person name="de Groot N.N."/>
        </authorList>
    </citation>
    <scope>NUCLEOTIDE SEQUENCE [LARGE SCALE GENOMIC DNA]</scope>
    <source>
        <strain evidence="2 3">DSM 44993</strain>
    </source>
</reference>
<keyword evidence="1" id="KW-0472">Membrane</keyword>
<keyword evidence="1" id="KW-0812">Transmembrane</keyword>
<dbReference type="STRING" id="394193.SAMN04489732_101220"/>
<protein>
    <submittedName>
        <fullName evidence="2">Uncharacterized protein</fullName>
    </submittedName>
</protein>
<proteinExistence type="predicted"/>
<organism evidence="2 3">
    <name type="scientific">Amycolatopsis saalfeldensis</name>
    <dbReference type="NCBI Taxonomy" id="394193"/>
    <lineage>
        <taxon>Bacteria</taxon>
        <taxon>Bacillati</taxon>
        <taxon>Actinomycetota</taxon>
        <taxon>Actinomycetes</taxon>
        <taxon>Pseudonocardiales</taxon>
        <taxon>Pseudonocardiaceae</taxon>
        <taxon>Amycolatopsis</taxon>
    </lineage>
</organism>
<accession>A0A1H8Q6R6</accession>
<gene>
    <name evidence="2" type="ORF">SAMN04489732_101220</name>
</gene>
<keyword evidence="1" id="KW-1133">Transmembrane helix</keyword>
<dbReference type="RefSeq" id="WP_143086095.1">
    <property type="nucleotide sequence ID" value="NZ_FOEF01000001.1"/>
</dbReference>
<dbReference type="AlphaFoldDB" id="A0A1H8Q6R6"/>
<evidence type="ECO:0000256" key="1">
    <source>
        <dbReference type="SAM" id="Phobius"/>
    </source>
</evidence>
<dbReference type="Proteomes" id="UP000198582">
    <property type="component" value="Unassembled WGS sequence"/>
</dbReference>
<dbReference type="EMBL" id="FOEF01000001">
    <property type="protein sequence ID" value="SEO49624.1"/>
    <property type="molecule type" value="Genomic_DNA"/>
</dbReference>
<dbReference type="OrthoDB" id="9855364at2"/>
<evidence type="ECO:0000313" key="2">
    <source>
        <dbReference type="EMBL" id="SEO49624.1"/>
    </source>
</evidence>
<sequence length="214" mass="24173">MFEKWRSRKDFDLSTADVPREASTGDVVVERIAAMMPFLLEQDGEPTVIVRLEGLPDEEVSALAKAVREDRCLLLAALRLYSTYPVLIYSLFIYDAPGTPPLSIEGYRDVVLADVQDFVVRLGRTNGHGRVRLYGGEPFGLLATGRFVLRIPPRIVVDWQQPSKLELRALWQLFVIAAQQRARIPEPDRDFAAAVRTHEEREPNLTLRSPSFGP</sequence>